<name>A0AAJ6Z147_PAPXU</name>
<dbReference type="KEGG" id="pxu:106114359"/>
<proteinExistence type="predicted"/>
<dbReference type="RefSeq" id="XP_013162983.1">
    <property type="nucleotide sequence ID" value="XM_013307529.1"/>
</dbReference>
<dbReference type="AlphaFoldDB" id="A0AAJ6Z147"/>
<keyword evidence="1" id="KW-0732">Signal</keyword>
<accession>A0AAJ6Z147</accession>
<feature type="signal peptide" evidence="1">
    <location>
        <begin position="1"/>
        <end position="16"/>
    </location>
</feature>
<dbReference type="Proteomes" id="UP000694872">
    <property type="component" value="Unplaced"/>
</dbReference>
<evidence type="ECO:0000313" key="2">
    <source>
        <dbReference type="RefSeq" id="XP_013162983.1"/>
    </source>
</evidence>
<protein>
    <submittedName>
        <fullName evidence="2">Protein FraH-like</fullName>
    </submittedName>
</protein>
<reference evidence="2" key="1">
    <citation type="submission" date="2025-08" db="UniProtKB">
        <authorList>
            <consortium name="RefSeq"/>
        </authorList>
    </citation>
    <scope>IDENTIFICATION</scope>
</reference>
<gene>
    <name evidence="2" type="primary">LOC106114359</name>
</gene>
<evidence type="ECO:0000256" key="1">
    <source>
        <dbReference type="SAM" id="SignalP"/>
    </source>
</evidence>
<organism evidence="2">
    <name type="scientific">Papilio xuthus</name>
    <name type="common">Asian swallowtail butterfly</name>
    <dbReference type="NCBI Taxonomy" id="66420"/>
    <lineage>
        <taxon>Eukaryota</taxon>
        <taxon>Metazoa</taxon>
        <taxon>Ecdysozoa</taxon>
        <taxon>Arthropoda</taxon>
        <taxon>Hexapoda</taxon>
        <taxon>Insecta</taxon>
        <taxon>Pterygota</taxon>
        <taxon>Neoptera</taxon>
        <taxon>Endopterygota</taxon>
        <taxon>Lepidoptera</taxon>
        <taxon>Glossata</taxon>
        <taxon>Ditrysia</taxon>
        <taxon>Papilionoidea</taxon>
        <taxon>Papilionidae</taxon>
        <taxon>Papilioninae</taxon>
        <taxon>Papilio</taxon>
    </lineage>
</organism>
<feature type="chain" id="PRO_5042459881" evidence="1">
    <location>
        <begin position="17"/>
        <end position="167"/>
    </location>
</feature>
<dbReference type="GeneID" id="106114359"/>
<sequence>MKFLVVAFATLALAVASPTQRALVQPAPGGPAPIIDLDNFEPIAIGPAIIDNFEPIAIGPAIVKPPTPSSSSPLVQIILNINPNVAGSPVVIEGAPLPTPVQVVEEAEAPEGVIVGEPVIVSPGTAPETINVASPVIVVDQPAAPETINVASPIFVPPVVSLPDTLN</sequence>